<comment type="caution">
    <text evidence="1">The sequence shown here is derived from an EMBL/GenBank/DDBJ whole genome shotgun (WGS) entry which is preliminary data.</text>
</comment>
<dbReference type="AlphaFoldDB" id="A0A812PNQ6"/>
<name>A0A812PNQ6_9DINO</name>
<organism evidence="1 2">
    <name type="scientific">Symbiodinium natans</name>
    <dbReference type="NCBI Taxonomy" id="878477"/>
    <lineage>
        <taxon>Eukaryota</taxon>
        <taxon>Sar</taxon>
        <taxon>Alveolata</taxon>
        <taxon>Dinophyceae</taxon>
        <taxon>Suessiales</taxon>
        <taxon>Symbiodiniaceae</taxon>
        <taxon>Symbiodinium</taxon>
    </lineage>
</organism>
<sequence>MMALRLARRRGLRKAEMVLYLNGILFKEERAACSVICAWAVNFSWWSPPQETRILLARPCVCILLLLFCNALKKILEFSFLRSKLALNFESDVLVNAFELAALERVADFACLEEQPNQLLWTLQKTPVLPLLQDPHAFEKLTAEHLRKVTHTSLVLTSSIVALCDDQSLKLAGQKVTVSRLQSTSNVLRAQAPAARCSEDPSAFSNVDVLTLRASL</sequence>
<dbReference type="EMBL" id="CAJNDS010002155">
    <property type="protein sequence ID" value="CAE7354397.1"/>
    <property type="molecule type" value="Genomic_DNA"/>
</dbReference>
<dbReference type="OrthoDB" id="420829at2759"/>
<dbReference type="Proteomes" id="UP000604046">
    <property type="component" value="Unassembled WGS sequence"/>
</dbReference>
<evidence type="ECO:0000313" key="2">
    <source>
        <dbReference type="Proteomes" id="UP000604046"/>
    </source>
</evidence>
<proteinExistence type="predicted"/>
<accession>A0A812PNQ6</accession>
<evidence type="ECO:0000313" key="1">
    <source>
        <dbReference type="EMBL" id="CAE7354397.1"/>
    </source>
</evidence>
<keyword evidence="2" id="KW-1185">Reference proteome</keyword>
<reference evidence="1" key="1">
    <citation type="submission" date="2021-02" db="EMBL/GenBank/DDBJ databases">
        <authorList>
            <person name="Dougan E. K."/>
            <person name="Rhodes N."/>
            <person name="Thang M."/>
            <person name="Chan C."/>
        </authorList>
    </citation>
    <scope>NUCLEOTIDE SEQUENCE</scope>
</reference>
<protein>
    <submittedName>
        <fullName evidence="1">Uncharacterized protein</fullName>
    </submittedName>
</protein>
<gene>
    <name evidence="1" type="ORF">SNAT2548_LOCUS18787</name>
</gene>